<comment type="caution">
    <text evidence="3">The sequence shown here is derived from an EMBL/GenBank/DDBJ whole genome shotgun (WGS) entry which is preliminary data.</text>
</comment>
<evidence type="ECO:0000313" key="4">
    <source>
        <dbReference type="Proteomes" id="UP001501455"/>
    </source>
</evidence>
<dbReference type="Pfam" id="PF04851">
    <property type="entry name" value="ResIII"/>
    <property type="match status" value="1"/>
</dbReference>
<feature type="region of interest" description="Disordered" evidence="1">
    <location>
        <begin position="449"/>
        <end position="468"/>
    </location>
</feature>
<gene>
    <name evidence="3" type="ORF">GCM10019016_063600</name>
</gene>
<organism evidence="3 4">
    <name type="scientific">Streptomyces prasinosporus</name>
    <dbReference type="NCBI Taxonomy" id="68256"/>
    <lineage>
        <taxon>Bacteria</taxon>
        <taxon>Bacillati</taxon>
        <taxon>Actinomycetota</taxon>
        <taxon>Actinomycetes</taxon>
        <taxon>Kitasatosporales</taxon>
        <taxon>Streptomycetaceae</taxon>
        <taxon>Streptomyces</taxon>
        <taxon>Streptomyces albogriseolus group</taxon>
    </lineage>
</organism>
<name>A0ABP6TYW4_9ACTN</name>
<dbReference type="Gene3D" id="3.40.50.300">
    <property type="entry name" value="P-loop containing nucleotide triphosphate hydrolases"/>
    <property type="match status" value="2"/>
</dbReference>
<feature type="domain" description="Helicase/UvrB N-terminal" evidence="2">
    <location>
        <begin position="3"/>
        <end position="189"/>
    </location>
</feature>
<protein>
    <recommendedName>
        <fullName evidence="2">Helicase/UvrB N-terminal domain-containing protein</fullName>
    </recommendedName>
</protein>
<evidence type="ECO:0000256" key="1">
    <source>
        <dbReference type="SAM" id="MobiDB-lite"/>
    </source>
</evidence>
<proteinExistence type="predicted"/>
<sequence>MRFTLKDYQADAVGEILTNLRRARTYYRLEKDLTSFSLSATTGAGKTVMAAAVIEALFFGNDDFDFEPDTGAVVLWFSDDPALNEQSRTRLQQASSELGSRLVPIQTSFNLPKFEPRTVYFLNTQKLSKTSRLVRGHSEVYDGQDELFGPRSDRMQNSIWDTITNTVQDEEITLYLILDEAHRGMGATKAARAERKTIIHRLISGHGDVPPIPIVWGVSATVERFEEAMRGVTGRTSLPAVQVDSAKVQASGLLKDDIVLDIPAETGTFDTVLLKRATKKLLEATKSWQVYAAEQNDAEPVVPLMVVQVPNNSTVEDLREAIDTIRSEWPDLPVDAVANVFGEHKDLLAGQWPVPYIAPERVQERTAIRVLFAKDAISTGWDCPRAEVLMSFRPANDKVHITQLLGRMVRSPLARRIPTDDRLNSVDCLLPKFDRKTATEVASILMKGATGKGDDDESGAGGGKGRRVLFDPQDMKPVEEGFKAVWEKFLSLPSETLPKKGAKPVKRLTALAQALSDDALLPDAGGKAHESLHLLLDGRSVQYAEKVQKAVGDVMRVKGQTVKGRMGGVISYQTFSETADARVIRDAFRAAGRVFSADLARTYAEYLAGPDGEDDDLRDAHVKIAALSLVPDISEDLDREAEKLAKQWFSAYRVNIKMLTDDRQQVYNELLAMSTEPQRIFLAMPKVRQEDTKVRDAAGNESPLPTRTDHLLLSEDGTFPVDLNDWEHEVLNAEMKRPGAKVWYRNPPRSNASSLAISYKDGTGAWKSLRPDFLFFSDVNGEIKASIVDPHSHHLSDAIYKLRGLAHYAEMYGDDFLRIEAVSKIGGSLRVLDLKQERVRNAVLAATDAKALYEGESADDY</sequence>
<dbReference type="InterPro" id="IPR027417">
    <property type="entry name" value="P-loop_NTPase"/>
</dbReference>
<dbReference type="InterPro" id="IPR006935">
    <property type="entry name" value="Helicase/UvrB_N"/>
</dbReference>
<dbReference type="SUPFAM" id="SSF52540">
    <property type="entry name" value="P-loop containing nucleoside triphosphate hydrolases"/>
    <property type="match status" value="2"/>
</dbReference>
<dbReference type="RefSeq" id="WP_193458962.1">
    <property type="nucleotide sequence ID" value="NZ_BAAAXF010000044.1"/>
</dbReference>
<dbReference type="Proteomes" id="UP001501455">
    <property type="component" value="Unassembled WGS sequence"/>
</dbReference>
<reference evidence="4" key="1">
    <citation type="journal article" date="2019" name="Int. J. Syst. Evol. Microbiol.">
        <title>The Global Catalogue of Microorganisms (GCM) 10K type strain sequencing project: providing services to taxonomists for standard genome sequencing and annotation.</title>
        <authorList>
            <consortium name="The Broad Institute Genomics Platform"/>
            <consortium name="The Broad Institute Genome Sequencing Center for Infectious Disease"/>
            <person name="Wu L."/>
            <person name="Ma J."/>
        </authorList>
    </citation>
    <scope>NUCLEOTIDE SEQUENCE [LARGE SCALE GENOMIC DNA]</scope>
    <source>
        <strain evidence="4">JCM 4816</strain>
    </source>
</reference>
<evidence type="ECO:0000313" key="3">
    <source>
        <dbReference type="EMBL" id="GAA3499256.1"/>
    </source>
</evidence>
<dbReference type="CDD" id="cd18785">
    <property type="entry name" value="SF2_C"/>
    <property type="match status" value="1"/>
</dbReference>
<dbReference type="EMBL" id="BAAAXF010000044">
    <property type="protein sequence ID" value="GAA3499256.1"/>
    <property type="molecule type" value="Genomic_DNA"/>
</dbReference>
<evidence type="ECO:0000259" key="2">
    <source>
        <dbReference type="Pfam" id="PF04851"/>
    </source>
</evidence>
<keyword evidence="4" id="KW-1185">Reference proteome</keyword>
<accession>A0ABP6TYW4</accession>